<gene>
    <name evidence="5" type="ORF">GCM10010994_05390</name>
</gene>
<keyword evidence="1" id="KW-0805">Transcription regulation</keyword>
<evidence type="ECO:0000256" key="2">
    <source>
        <dbReference type="ARBA" id="ARBA00023125"/>
    </source>
</evidence>
<dbReference type="InterPro" id="IPR016032">
    <property type="entry name" value="Sig_transdc_resp-reg_C-effctor"/>
</dbReference>
<dbReference type="GO" id="GO:0006355">
    <property type="term" value="P:regulation of DNA-templated transcription"/>
    <property type="evidence" value="ECO:0007669"/>
    <property type="project" value="InterPro"/>
</dbReference>
<evidence type="ECO:0000259" key="4">
    <source>
        <dbReference type="PROSITE" id="PS50043"/>
    </source>
</evidence>
<organism evidence="5 6">
    <name type="scientific">Chelatococcus reniformis</name>
    <dbReference type="NCBI Taxonomy" id="1494448"/>
    <lineage>
        <taxon>Bacteria</taxon>
        <taxon>Pseudomonadati</taxon>
        <taxon>Pseudomonadota</taxon>
        <taxon>Alphaproteobacteria</taxon>
        <taxon>Hyphomicrobiales</taxon>
        <taxon>Chelatococcaceae</taxon>
        <taxon>Chelatococcus</taxon>
    </lineage>
</organism>
<dbReference type="Proteomes" id="UP000637002">
    <property type="component" value="Unassembled WGS sequence"/>
</dbReference>
<dbReference type="InterPro" id="IPR000792">
    <property type="entry name" value="Tscrpt_reg_LuxR_C"/>
</dbReference>
<dbReference type="GO" id="GO:0003677">
    <property type="term" value="F:DNA binding"/>
    <property type="evidence" value="ECO:0007669"/>
    <property type="project" value="UniProtKB-KW"/>
</dbReference>
<dbReference type="EMBL" id="BMGG01000001">
    <property type="protein sequence ID" value="GGC49175.1"/>
    <property type="molecule type" value="Genomic_DNA"/>
</dbReference>
<keyword evidence="3" id="KW-0804">Transcription</keyword>
<feature type="domain" description="HTH luxR-type" evidence="4">
    <location>
        <begin position="261"/>
        <end position="326"/>
    </location>
</feature>
<reference evidence="5" key="1">
    <citation type="journal article" date="2014" name="Int. J. Syst. Evol. Microbiol.">
        <title>Complete genome sequence of Corynebacterium casei LMG S-19264T (=DSM 44701T), isolated from a smear-ripened cheese.</title>
        <authorList>
            <consortium name="US DOE Joint Genome Institute (JGI-PGF)"/>
            <person name="Walter F."/>
            <person name="Albersmeier A."/>
            <person name="Kalinowski J."/>
            <person name="Ruckert C."/>
        </authorList>
    </citation>
    <scope>NUCLEOTIDE SEQUENCE</scope>
    <source>
        <strain evidence="5">CGMCC 1.12919</strain>
    </source>
</reference>
<proteinExistence type="predicted"/>
<dbReference type="SMART" id="SM00421">
    <property type="entry name" value="HTH_LUXR"/>
    <property type="match status" value="1"/>
</dbReference>
<accession>A0A916X751</accession>
<dbReference type="SUPFAM" id="SSF46894">
    <property type="entry name" value="C-terminal effector domain of the bipartite response regulators"/>
    <property type="match status" value="1"/>
</dbReference>
<dbReference type="PANTHER" id="PTHR44688">
    <property type="entry name" value="DNA-BINDING TRANSCRIPTIONAL ACTIVATOR DEVR_DOSR"/>
    <property type="match status" value="1"/>
</dbReference>
<comment type="caution">
    <text evidence="5">The sequence shown here is derived from an EMBL/GenBank/DDBJ whole genome shotgun (WGS) entry which is preliminary data.</text>
</comment>
<keyword evidence="2" id="KW-0238">DNA-binding</keyword>
<evidence type="ECO:0000256" key="3">
    <source>
        <dbReference type="ARBA" id="ARBA00023163"/>
    </source>
</evidence>
<dbReference type="PANTHER" id="PTHR44688:SF16">
    <property type="entry name" value="DNA-BINDING TRANSCRIPTIONAL ACTIVATOR DEVR_DOSR"/>
    <property type="match status" value="1"/>
</dbReference>
<dbReference type="AlphaFoldDB" id="A0A916X751"/>
<dbReference type="PROSITE" id="PS50043">
    <property type="entry name" value="HTH_LUXR_2"/>
    <property type="match status" value="1"/>
</dbReference>
<dbReference type="CDD" id="cd06170">
    <property type="entry name" value="LuxR_C_like"/>
    <property type="match status" value="1"/>
</dbReference>
<evidence type="ECO:0000256" key="1">
    <source>
        <dbReference type="ARBA" id="ARBA00023015"/>
    </source>
</evidence>
<keyword evidence="6" id="KW-1185">Reference proteome</keyword>
<evidence type="ECO:0000313" key="5">
    <source>
        <dbReference type="EMBL" id="GGC49175.1"/>
    </source>
</evidence>
<protein>
    <submittedName>
        <fullName evidence="5">Helix-turn-helix transcriptional regulator</fullName>
    </submittedName>
</protein>
<sequence length="328" mass="35281">MNSIRPGGPAPARQAAPVGAFDEALLALHAQADMALSNVFLDDAIGRLSLSLGFDAAWLGHASFDGAGLPLLLGEYRHKLPKGFAQEWRRIRDLDPLAAEFARQHDHAVAQFGEETPAALRRLLDRHGISAAASVTTSGLVRDGFLFLSLYRGGAGAAFTAGDVGQARLFLRHLAVALRNRLAANAWGAGPSTATLTLDGRLEHVSGAFLKRLADAGIDVPGGRLPARLTQMLVARGRYGDDQIRLRLRELFGLGLLEIDEAERPRPLTPRERQVAQAYARGLSFRDIARALGVSPHTARNHIRAVFGKLRVTSKLGLAATLALRPDQ</sequence>
<dbReference type="RefSeq" id="WP_188607559.1">
    <property type="nucleotide sequence ID" value="NZ_BMGG01000001.1"/>
</dbReference>
<dbReference type="PRINTS" id="PR00038">
    <property type="entry name" value="HTHLUXR"/>
</dbReference>
<evidence type="ECO:0000313" key="6">
    <source>
        <dbReference type="Proteomes" id="UP000637002"/>
    </source>
</evidence>
<dbReference type="InterPro" id="IPR036388">
    <property type="entry name" value="WH-like_DNA-bd_sf"/>
</dbReference>
<reference evidence="5" key="2">
    <citation type="submission" date="2020-09" db="EMBL/GenBank/DDBJ databases">
        <authorList>
            <person name="Sun Q."/>
            <person name="Zhou Y."/>
        </authorList>
    </citation>
    <scope>NUCLEOTIDE SEQUENCE</scope>
    <source>
        <strain evidence="5">CGMCC 1.12919</strain>
    </source>
</reference>
<dbReference type="Gene3D" id="1.10.10.10">
    <property type="entry name" value="Winged helix-like DNA-binding domain superfamily/Winged helix DNA-binding domain"/>
    <property type="match status" value="1"/>
</dbReference>
<name>A0A916X751_9HYPH</name>
<dbReference type="Pfam" id="PF00196">
    <property type="entry name" value="GerE"/>
    <property type="match status" value="1"/>
</dbReference>